<evidence type="ECO:0000256" key="1">
    <source>
        <dbReference type="ARBA" id="ARBA00004370"/>
    </source>
</evidence>
<feature type="region of interest" description="Disordered" evidence="8">
    <location>
        <begin position="1656"/>
        <end position="1696"/>
    </location>
</feature>
<feature type="region of interest" description="Disordered" evidence="8">
    <location>
        <begin position="249"/>
        <end position="302"/>
    </location>
</feature>
<dbReference type="InterPro" id="IPR050401">
    <property type="entry name" value="Cyclic_nucleotide_synthase"/>
</dbReference>
<dbReference type="GO" id="GO:0007168">
    <property type="term" value="P:receptor guanylyl cyclase signaling pathway"/>
    <property type="evidence" value="ECO:0007669"/>
    <property type="project" value="TreeGrafter"/>
</dbReference>
<proteinExistence type="inferred from homology"/>
<feature type="region of interest" description="Disordered" evidence="8">
    <location>
        <begin position="1555"/>
        <end position="1579"/>
    </location>
</feature>
<dbReference type="GO" id="GO:0005886">
    <property type="term" value="C:plasma membrane"/>
    <property type="evidence" value="ECO:0007669"/>
    <property type="project" value="TreeGrafter"/>
</dbReference>
<feature type="compositionally biased region" description="Polar residues" evidence="8">
    <location>
        <begin position="375"/>
        <end position="384"/>
    </location>
</feature>
<reference evidence="10" key="1">
    <citation type="journal article" date="2020" name="bioRxiv">
        <title>Comparative genomics of Chlamydomonas.</title>
        <authorList>
            <person name="Craig R.J."/>
            <person name="Hasan A.R."/>
            <person name="Ness R.W."/>
            <person name="Keightley P.D."/>
        </authorList>
    </citation>
    <scope>NUCLEOTIDE SEQUENCE</scope>
    <source>
        <strain evidence="10">SAG 7.73</strain>
    </source>
</reference>
<keyword evidence="3" id="KW-0547">Nucleotide-binding</keyword>
<dbReference type="GO" id="GO:0004383">
    <property type="term" value="F:guanylate cyclase activity"/>
    <property type="evidence" value="ECO:0007669"/>
    <property type="project" value="TreeGrafter"/>
</dbReference>
<keyword evidence="4" id="KW-1133">Transmembrane helix</keyword>
<dbReference type="Proteomes" id="UP000650467">
    <property type="component" value="Unassembled WGS sequence"/>
</dbReference>
<dbReference type="GO" id="GO:0004016">
    <property type="term" value="F:adenylate cyclase activity"/>
    <property type="evidence" value="ECO:0007669"/>
    <property type="project" value="TreeGrafter"/>
</dbReference>
<feature type="compositionally biased region" description="Low complexity" evidence="8">
    <location>
        <begin position="2035"/>
        <end position="2044"/>
    </location>
</feature>
<dbReference type="InterPro" id="IPR018297">
    <property type="entry name" value="A/G_cyclase_CS"/>
</dbReference>
<dbReference type="GO" id="GO:0001653">
    <property type="term" value="F:peptide receptor activity"/>
    <property type="evidence" value="ECO:0007669"/>
    <property type="project" value="TreeGrafter"/>
</dbReference>
<keyword evidence="6 7" id="KW-0456">Lyase</keyword>
<evidence type="ECO:0000259" key="9">
    <source>
        <dbReference type="PROSITE" id="PS50125"/>
    </source>
</evidence>
<comment type="caution">
    <text evidence="10">The sequence shown here is derived from an EMBL/GenBank/DDBJ whole genome shotgun (WGS) entry which is preliminary data.</text>
</comment>
<dbReference type="GO" id="GO:0035556">
    <property type="term" value="P:intracellular signal transduction"/>
    <property type="evidence" value="ECO:0007669"/>
    <property type="project" value="InterPro"/>
</dbReference>
<feature type="region of interest" description="Disordered" evidence="8">
    <location>
        <begin position="1801"/>
        <end position="1845"/>
    </location>
</feature>
<accession>A0A835SWG6</accession>
<evidence type="ECO:0000256" key="5">
    <source>
        <dbReference type="ARBA" id="ARBA00023136"/>
    </source>
</evidence>
<feature type="region of interest" description="Disordered" evidence="8">
    <location>
        <begin position="1003"/>
        <end position="1087"/>
    </location>
</feature>
<feature type="region of interest" description="Disordered" evidence="8">
    <location>
        <begin position="1389"/>
        <end position="1477"/>
    </location>
</feature>
<comment type="subcellular location">
    <subcellularLocation>
        <location evidence="1">Membrane</location>
    </subcellularLocation>
</comment>
<feature type="region of interest" description="Disordered" evidence="8">
    <location>
        <begin position="1142"/>
        <end position="1186"/>
    </location>
</feature>
<evidence type="ECO:0000256" key="4">
    <source>
        <dbReference type="ARBA" id="ARBA00022989"/>
    </source>
</evidence>
<dbReference type="Gene3D" id="3.30.70.1230">
    <property type="entry name" value="Nucleotide cyclase"/>
    <property type="match status" value="1"/>
</dbReference>
<gene>
    <name evidence="10" type="ORF">HXX76_008778</name>
</gene>
<feature type="compositionally biased region" description="Low complexity" evidence="8">
    <location>
        <begin position="577"/>
        <end position="589"/>
    </location>
</feature>
<dbReference type="SMART" id="SM00044">
    <property type="entry name" value="CYCc"/>
    <property type="match status" value="1"/>
</dbReference>
<feature type="compositionally biased region" description="Polar residues" evidence="8">
    <location>
        <begin position="1434"/>
        <end position="1453"/>
    </location>
</feature>
<dbReference type="OrthoDB" id="548029at2759"/>
<evidence type="ECO:0000256" key="8">
    <source>
        <dbReference type="SAM" id="MobiDB-lite"/>
    </source>
</evidence>
<keyword evidence="2" id="KW-0812">Transmembrane</keyword>
<feature type="region of interest" description="Disordered" evidence="8">
    <location>
        <begin position="748"/>
        <end position="782"/>
    </location>
</feature>
<evidence type="ECO:0000256" key="6">
    <source>
        <dbReference type="ARBA" id="ARBA00023239"/>
    </source>
</evidence>
<feature type="region of interest" description="Disordered" evidence="8">
    <location>
        <begin position="369"/>
        <end position="411"/>
    </location>
</feature>
<feature type="compositionally biased region" description="Low complexity" evidence="8">
    <location>
        <begin position="1556"/>
        <end position="1574"/>
    </location>
</feature>
<dbReference type="InterPro" id="IPR029787">
    <property type="entry name" value="Nucleotide_cyclase"/>
</dbReference>
<dbReference type="PANTHER" id="PTHR11920:SF335">
    <property type="entry name" value="GUANYLATE CYCLASE"/>
    <property type="match status" value="1"/>
</dbReference>
<feature type="region of interest" description="Disordered" evidence="8">
    <location>
        <begin position="2035"/>
        <end position="2055"/>
    </location>
</feature>
<keyword evidence="11" id="KW-1185">Reference proteome</keyword>
<evidence type="ECO:0000256" key="2">
    <source>
        <dbReference type="ARBA" id="ARBA00022692"/>
    </source>
</evidence>
<keyword evidence="5" id="KW-0472">Membrane</keyword>
<evidence type="ECO:0000313" key="11">
    <source>
        <dbReference type="Proteomes" id="UP000650467"/>
    </source>
</evidence>
<feature type="compositionally biased region" description="Low complexity" evidence="8">
    <location>
        <begin position="1656"/>
        <end position="1685"/>
    </location>
</feature>
<evidence type="ECO:0000256" key="7">
    <source>
        <dbReference type="RuleBase" id="RU000405"/>
    </source>
</evidence>
<dbReference type="CDD" id="cd07302">
    <property type="entry name" value="CHD"/>
    <property type="match status" value="1"/>
</dbReference>
<dbReference type="PROSITE" id="PS50125">
    <property type="entry name" value="GUANYLATE_CYCLASE_2"/>
    <property type="match status" value="1"/>
</dbReference>
<feature type="compositionally biased region" description="Low complexity" evidence="8">
    <location>
        <begin position="1389"/>
        <end position="1416"/>
    </location>
</feature>
<feature type="compositionally biased region" description="Low complexity" evidence="8">
    <location>
        <begin position="1003"/>
        <end position="1013"/>
    </location>
</feature>
<name>A0A835SWG6_CHLIN</name>
<feature type="compositionally biased region" description="Low complexity" evidence="8">
    <location>
        <begin position="260"/>
        <end position="272"/>
    </location>
</feature>
<evidence type="ECO:0000256" key="3">
    <source>
        <dbReference type="ARBA" id="ARBA00022741"/>
    </source>
</evidence>
<dbReference type="SUPFAM" id="SSF55073">
    <property type="entry name" value="Nucleotide cyclase"/>
    <property type="match status" value="1"/>
</dbReference>
<evidence type="ECO:0000313" key="10">
    <source>
        <dbReference type="EMBL" id="KAG2433051.1"/>
    </source>
</evidence>
<dbReference type="Pfam" id="PF00211">
    <property type="entry name" value="Guanylate_cyc"/>
    <property type="match status" value="1"/>
</dbReference>
<feature type="compositionally biased region" description="Low complexity" evidence="8">
    <location>
        <begin position="1812"/>
        <end position="1821"/>
    </location>
</feature>
<dbReference type="PANTHER" id="PTHR11920">
    <property type="entry name" value="GUANYLYL CYCLASE"/>
    <property type="match status" value="1"/>
</dbReference>
<feature type="region of interest" description="Disordered" evidence="8">
    <location>
        <begin position="557"/>
        <end position="589"/>
    </location>
</feature>
<dbReference type="PROSITE" id="PS00452">
    <property type="entry name" value="GUANYLATE_CYCLASE_1"/>
    <property type="match status" value="1"/>
</dbReference>
<feature type="domain" description="Guanylate cyclase" evidence="9">
    <location>
        <begin position="1875"/>
        <end position="2016"/>
    </location>
</feature>
<protein>
    <recommendedName>
        <fullName evidence="9">Guanylate cyclase domain-containing protein</fullName>
    </recommendedName>
</protein>
<dbReference type="EMBL" id="JAEHOC010000020">
    <property type="protein sequence ID" value="KAG2433051.1"/>
    <property type="molecule type" value="Genomic_DNA"/>
</dbReference>
<comment type="similarity">
    <text evidence="7">Belongs to the adenylyl cyclase class-4/guanylyl cyclase family.</text>
</comment>
<organism evidence="10 11">
    <name type="scientific">Chlamydomonas incerta</name>
    <dbReference type="NCBI Taxonomy" id="51695"/>
    <lineage>
        <taxon>Eukaryota</taxon>
        <taxon>Viridiplantae</taxon>
        <taxon>Chlorophyta</taxon>
        <taxon>core chlorophytes</taxon>
        <taxon>Chlorophyceae</taxon>
        <taxon>CS clade</taxon>
        <taxon>Chlamydomonadales</taxon>
        <taxon>Chlamydomonadaceae</taxon>
        <taxon>Chlamydomonas</taxon>
    </lineage>
</organism>
<dbReference type="GO" id="GO:0000166">
    <property type="term" value="F:nucleotide binding"/>
    <property type="evidence" value="ECO:0007669"/>
    <property type="project" value="UniProtKB-KW"/>
</dbReference>
<sequence>MPGAPAVNDRVEAAAAAPHTAADVQLRGPLLAHTLLDVLFLRSLPAIVSVFTAVDGAVVYQNEASHQFYGDRLKGGSAPQQHQGYHMRAPSASTLLLPQLFAGDLQKLEQLLVATVANGGVWEGLVRVPLTLNTAASATSPWPSISINPLPYNTAVAAAAGTGTRAASSGGGAAAASAQPGAAAAGVGGAVWHNGTTVVCSVGESLLPTGLQCSNSGEAASITAAAPAAVSQDESCDGARGLDAPMVAAGNADATDGPGAASQSPPLAQLQPHPQPQLHPQPQSGLRPIQEHDLSSTSQDGAGLSATIAMPRDMSAALDVRADGRGFGAVSEHDYVLIDEEEKAREDNGEQQANGSILALSMSRRPDAMGLASSAARSGSTSLRGDSMKPSGAQVRVPPAEPATAQQAPPQAAGVALGSLAAAGTPAAGGLSGYASATVSAGGPTAAAAAAAAAATASAGGTAAVAMAMVSNGSWSSSVTATAASAAATRRVRLHEGSSCGSVDSVAAAMAALTASSNLAPPSVGPNSSARGTRVNHAGLLLNPTGAAAVARANTVSGDLHADNSRQPRRTTSTLRPGAAAPVPAGARIDATTATSTTAGGGARSFTAAATGSPAAAAAAAAEDDTGSAGNRVERALRVLLRRNSDTLKLSHTGPAATTTSGMSFSGAAMTTTAVDMSPHGTACGSHRTSRATADAVAAEHDSSANAAFADDDGGGDSKRRASRRASGAASASLARRITSGIARFVTTAVGGGGGRGSKTAEAPTVGSSSSRQHRSGSATPMAMEAADVGRGDSSSSRAATLTGARAGGANAGAARGRAAFTSPVAVEEFRSQQESAAVMREDDLSVGADLDMILRAYRSYSVSNMARPRAFVAADTLAGVDEEPLSRAERQGALLQGFAAGRATHHSFSVGSPAGGTASGSYRDGAAFSGMTGGGATGSANVAAAVAASGLTRQTSRVGGGGGGRPPARSARQALFKSVDPLATSSWQVLYDASSVQSSVVPSSVSQANGSNNAGGAGPMGKRTQQQASQPPPPAGRPPRSTESNQAMAAASTAADVERVVSPPRALNRSPSQQLLQAAAHSPAGSARRHSVLASCAAQDSGASTDAAFMQAGASSPAGAPSPLATSGTGMAAAPAMAQLTRAKTQPSLKRAQTAGPLSTPREEHGEQDQDAQDAAGTGGGLAAPDVLMAVPNEGAAAQRTHESMGFIPAASVAAGALAARGSTGVGRVAGHALSLQQARGSADTPSSTRARTATPPLGAAVVAAMYGSGGHGHGGSGLHQAHPHIDDGDPLGMGTSCGAMANSQVHVRSPVVSQGANSLLGFGSTANRPASRVLQFASTLSRYPAASSLGLASPQSTFVPAHLATGGASGTTAGSTGQGRTLGGIIQQAQQQQQHPLQGGLASHSPTHLSPPSSWQHPQLPNTGLWPERVPSTRSQPQPHVQAAGSGTTAAEMTPGVTFARGSSGGGNKWQRPQPPAAAMLAGRLSVSAKTLPTSAAAAAAGTAAAPGSRSWEDVAVHAAAAAHRCSVVPEDVERARPTMDIRSEVKSTVASAVRDGVTRGSGSGDSSDGDTAGAGGIEELREDSSNELLHQLLLRPPLAAAAPSVIGGSGSVAEQQTQLWRSAGVPSARGAASQPAAAAFDLSPAAAHASPAPAAAADAAPPASSARGGASRRGAAGAPDASQRVSSVAPPWLPGAGAGQEALAWHEVRAVCVEDPTTGERLLVVMQKDVTAKVEAERHIAQVSEAEHRLLEQIFPRHVLAYMTEEAYDPTAHMAELQQQQQLLDEEELHSSAAEQPLLDMHGSPQDGQEAQEAQEAQGTGKLPAVRPAGHGQNPAGARAERARRASALALMSWRPQVRDCTRLATWHDRVTVLFADIQGFTPMCKVLPPTVVMRFLNDLFVRFDAQLDVHGVYKVETIGDCYVVAGGLMHEDADGFAAVQGAGVDASQADKVFAFARAMLRSASRVRLPTTGEPVKIRVGIHSGPVVSGVVGTRMPRFCLFGDTINTASRMESTGTPGCIHVSSDMHSLLSPDSRAAGADGAAGGSGWAPSGGVEVKGKGMMETFLWTPPGPSGR</sequence>
<feature type="region of interest" description="Disordered" evidence="8">
    <location>
        <begin position="704"/>
        <end position="733"/>
    </location>
</feature>
<feature type="compositionally biased region" description="Low complexity" evidence="8">
    <location>
        <begin position="402"/>
        <end position="411"/>
    </location>
</feature>
<dbReference type="InterPro" id="IPR001054">
    <property type="entry name" value="A/G_cyclase"/>
</dbReference>